<dbReference type="GO" id="GO:0016747">
    <property type="term" value="F:acyltransferase activity, transferring groups other than amino-acyl groups"/>
    <property type="evidence" value="ECO:0007669"/>
    <property type="project" value="InterPro"/>
</dbReference>
<organism evidence="4 5">
    <name type="scientific">Christiangramia sabulilitoris</name>
    <dbReference type="NCBI Taxonomy" id="2583991"/>
    <lineage>
        <taxon>Bacteria</taxon>
        <taxon>Pseudomonadati</taxon>
        <taxon>Bacteroidota</taxon>
        <taxon>Flavobacteriia</taxon>
        <taxon>Flavobacteriales</taxon>
        <taxon>Flavobacteriaceae</taxon>
        <taxon>Christiangramia</taxon>
    </lineage>
</organism>
<dbReference type="InterPro" id="IPR000182">
    <property type="entry name" value="GNAT_dom"/>
</dbReference>
<dbReference type="RefSeq" id="WP_143411708.1">
    <property type="nucleotide sequence ID" value="NZ_VHSF01000003.1"/>
</dbReference>
<dbReference type="Gene3D" id="3.40.630.30">
    <property type="match status" value="1"/>
</dbReference>
<dbReference type="OrthoDB" id="9800604at2"/>
<dbReference type="Pfam" id="PF00583">
    <property type="entry name" value="Acetyltransf_1"/>
    <property type="match status" value="1"/>
</dbReference>
<dbReference type="EMBL" id="VHSF01000003">
    <property type="protein sequence ID" value="TRO64516.1"/>
    <property type="molecule type" value="Genomic_DNA"/>
</dbReference>
<evidence type="ECO:0000259" key="3">
    <source>
        <dbReference type="PROSITE" id="PS51186"/>
    </source>
</evidence>
<protein>
    <submittedName>
        <fullName evidence="4">GNAT family N-acetyltransferase</fullName>
    </submittedName>
</protein>
<dbReference type="InterPro" id="IPR016181">
    <property type="entry name" value="Acyl_CoA_acyltransferase"/>
</dbReference>
<proteinExistence type="predicted"/>
<keyword evidence="1 4" id="KW-0808">Transferase</keyword>
<comment type="caution">
    <text evidence="4">The sequence shown here is derived from an EMBL/GenBank/DDBJ whole genome shotgun (WGS) entry which is preliminary data.</text>
</comment>
<dbReference type="Proteomes" id="UP000315131">
    <property type="component" value="Unassembled WGS sequence"/>
</dbReference>
<reference evidence="4 5" key="1">
    <citation type="submission" date="2019-06" db="EMBL/GenBank/DDBJ databases">
        <title>Gramella sabulilitoris sp. nov., isolated from a marine sand.</title>
        <authorList>
            <person name="Yoon J.-H."/>
        </authorList>
    </citation>
    <scope>NUCLEOTIDE SEQUENCE [LARGE SCALE GENOMIC DNA]</scope>
    <source>
        <strain evidence="4 5">HSMS-1</strain>
    </source>
</reference>
<dbReference type="CDD" id="cd04301">
    <property type="entry name" value="NAT_SF"/>
    <property type="match status" value="1"/>
</dbReference>
<sequence>MTEIVPVDSEDKVKITADLAKEIWSEHYTPIIGAGQVNYMLEKYQSRTAIWQQLEGGVSYYLLKTGEKHAGYFSFSIQEKSLFLSKFYVLRSERGKGIGKTALKFIEEQAMELQLPKIKLTVNKYNSNSIKAYEKMGFENVGSIVQDIGNGYVMDDYVLEKMVH</sequence>
<dbReference type="PROSITE" id="PS51186">
    <property type="entry name" value="GNAT"/>
    <property type="match status" value="1"/>
</dbReference>
<dbReference type="AlphaFoldDB" id="A0A550I0K9"/>
<keyword evidence="2" id="KW-0012">Acyltransferase</keyword>
<dbReference type="InterPro" id="IPR050680">
    <property type="entry name" value="YpeA/RimI_acetyltransf"/>
</dbReference>
<name>A0A550I0K9_9FLAO</name>
<gene>
    <name evidence="4" type="ORF">FGM01_13585</name>
</gene>
<keyword evidence="5" id="KW-1185">Reference proteome</keyword>
<evidence type="ECO:0000256" key="2">
    <source>
        <dbReference type="ARBA" id="ARBA00023315"/>
    </source>
</evidence>
<feature type="domain" description="N-acetyltransferase" evidence="3">
    <location>
        <begin position="2"/>
        <end position="164"/>
    </location>
</feature>
<evidence type="ECO:0000256" key="1">
    <source>
        <dbReference type="ARBA" id="ARBA00022679"/>
    </source>
</evidence>
<dbReference type="SUPFAM" id="SSF55729">
    <property type="entry name" value="Acyl-CoA N-acyltransferases (Nat)"/>
    <property type="match status" value="1"/>
</dbReference>
<evidence type="ECO:0000313" key="5">
    <source>
        <dbReference type="Proteomes" id="UP000315131"/>
    </source>
</evidence>
<dbReference type="PANTHER" id="PTHR43420">
    <property type="entry name" value="ACETYLTRANSFERASE"/>
    <property type="match status" value="1"/>
</dbReference>
<evidence type="ECO:0000313" key="4">
    <source>
        <dbReference type="EMBL" id="TRO64516.1"/>
    </source>
</evidence>
<accession>A0A550I0K9</accession>